<sequence length="73" mass="8083">MPFPAAPSPPEERARSGQVAALARAGSGRLRRWYFPLLAFVCGPPSVVLLNSFEVLLKCRLLVQCKADGWEQR</sequence>
<reference evidence="2 3" key="1">
    <citation type="submission" date="2016-02" db="EMBL/GenBank/DDBJ databases">
        <title>Band-tailed pigeon sequencing and assembly.</title>
        <authorList>
            <person name="Soares A.E."/>
            <person name="Novak B.J."/>
            <person name="Rice E.S."/>
            <person name="O'Connell B."/>
            <person name="Chang D."/>
            <person name="Weber S."/>
            <person name="Shapiro B."/>
        </authorList>
    </citation>
    <scope>NUCLEOTIDE SEQUENCE [LARGE SCALE GENOMIC DNA]</scope>
    <source>
        <strain evidence="2">BTP2013</strain>
        <tissue evidence="2">Blood</tissue>
    </source>
</reference>
<protein>
    <submittedName>
        <fullName evidence="2">Uncharacterized protein</fullName>
    </submittedName>
</protein>
<evidence type="ECO:0000313" key="3">
    <source>
        <dbReference type="Proteomes" id="UP000190648"/>
    </source>
</evidence>
<dbReference type="EMBL" id="LSYS01004200">
    <property type="protein sequence ID" value="OPJ80676.1"/>
    <property type="molecule type" value="Genomic_DNA"/>
</dbReference>
<organism evidence="2 3">
    <name type="scientific">Patagioenas fasciata monilis</name>
    <dbReference type="NCBI Taxonomy" id="372326"/>
    <lineage>
        <taxon>Eukaryota</taxon>
        <taxon>Metazoa</taxon>
        <taxon>Chordata</taxon>
        <taxon>Craniata</taxon>
        <taxon>Vertebrata</taxon>
        <taxon>Euteleostomi</taxon>
        <taxon>Archelosauria</taxon>
        <taxon>Archosauria</taxon>
        <taxon>Dinosauria</taxon>
        <taxon>Saurischia</taxon>
        <taxon>Theropoda</taxon>
        <taxon>Coelurosauria</taxon>
        <taxon>Aves</taxon>
        <taxon>Neognathae</taxon>
        <taxon>Neoaves</taxon>
        <taxon>Columbimorphae</taxon>
        <taxon>Columbiformes</taxon>
        <taxon>Columbidae</taxon>
        <taxon>Patagioenas</taxon>
    </lineage>
</organism>
<accession>A0A1V4K8A4</accession>
<proteinExistence type="predicted"/>
<feature type="transmembrane region" description="Helical" evidence="1">
    <location>
        <begin position="33"/>
        <end position="57"/>
    </location>
</feature>
<evidence type="ECO:0000313" key="2">
    <source>
        <dbReference type="EMBL" id="OPJ80676.1"/>
    </source>
</evidence>
<comment type="caution">
    <text evidence="2">The sequence shown here is derived from an EMBL/GenBank/DDBJ whole genome shotgun (WGS) entry which is preliminary data.</text>
</comment>
<evidence type="ECO:0000256" key="1">
    <source>
        <dbReference type="SAM" id="Phobius"/>
    </source>
</evidence>
<name>A0A1V4K8A4_PATFA</name>
<keyword evidence="3" id="KW-1185">Reference proteome</keyword>
<gene>
    <name evidence="2" type="ORF">AV530_010937</name>
</gene>
<keyword evidence="1" id="KW-0812">Transmembrane</keyword>
<keyword evidence="1" id="KW-0472">Membrane</keyword>
<dbReference type="Proteomes" id="UP000190648">
    <property type="component" value="Unassembled WGS sequence"/>
</dbReference>
<dbReference type="AlphaFoldDB" id="A0A1V4K8A4"/>
<keyword evidence="1" id="KW-1133">Transmembrane helix</keyword>